<proteinExistence type="predicted"/>
<evidence type="ECO:0000313" key="3">
    <source>
        <dbReference type="EMBL" id="GAA3721182.1"/>
    </source>
</evidence>
<evidence type="ECO:0000313" key="4">
    <source>
        <dbReference type="Proteomes" id="UP001501479"/>
    </source>
</evidence>
<accession>A0ABP7EM83</accession>
<sequence length="560" mass="61283">MEWSTACPDWENRIVKGKSLVPLAPLFPDEAEAGLEVMRQLRIVDAPGSPTIGEACAPWVSDFAGSVFGAYNPDTGRREIKEFALVIPKKNSKSTIAAAIMLTLLIRNWRESAELIVLAPTIEVANNAFAPARDMVKHDDELSDLLHVKDHVRTITHRGTGATLKVVAADSNTVGGKKASFILVDEIHLFGSNHNAENMLREATGGLASRPEGCIIYLTTQSDKPPAGIFLQKLQYARGVRDGRINDKRFLPVIYEFPKAMIDAGEHRRPENFGMVNPNLGFSVDREYLERELTKAEESGEESLRGFLSKFLNVEIGLALLSNRWAGAEFWEQQTRQDLRLDEILARSEVVVVGIDGGGLDDLLGLAVVGRDKDSREWLSWCKAWAHPSVLERRKEIAPQLHDYARQGDLMLVKQIGDDVEDVADIVEQLDSSGLLHQIGVDPAGIGAILEAIVARGIDQEKVVGVSQGWRLGGAIKTTERKLAEGNLLHADQPMMAWCCGNARVEPRGNAILITKQASGSSKIDPLMALFNAVSLMALNPDTPGGTLSGHILKHGIRTL</sequence>
<dbReference type="PANTHER" id="PTHR41287">
    <property type="match status" value="1"/>
</dbReference>
<dbReference type="InterPro" id="IPR046461">
    <property type="entry name" value="TerL_ATPase"/>
</dbReference>
<dbReference type="Pfam" id="PF03354">
    <property type="entry name" value="TerL_ATPase"/>
    <property type="match status" value="1"/>
</dbReference>
<feature type="domain" description="Terminase large subunit-like ATPase" evidence="1">
    <location>
        <begin position="59"/>
        <end position="199"/>
    </location>
</feature>
<evidence type="ECO:0000259" key="1">
    <source>
        <dbReference type="Pfam" id="PF03354"/>
    </source>
</evidence>
<dbReference type="InterPro" id="IPR005021">
    <property type="entry name" value="Terminase_largesu-like"/>
</dbReference>
<dbReference type="RefSeq" id="WP_344965778.1">
    <property type="nucleotide sequence ID" value="NZ_BAABDS010000046.1"/>
</dbReference>
<dbReference type="Gene3D" id="3.40.50.300">
    <property type="entry name" value="P-loop containing nucleotide triphosphate hydrolases"/>
    <property type="match status" value="1"/>
</dbReference>
<dbReference type="PANTHER" id="PTHR41287:SF1">
    <property type="entry name" value="PROTEIN YMFN"/>
    <property type="match status" value="1"/>
</dbReference>
<feature type="domain" description="Terminase large subunit-like endonuclease" evidence="2">
    <location>
        <begin position="257"/>
        <end position="536"/>
    </location>
</feature>
<comment type="caution">
    <text evidence="3">The sequence shown here is derived from an EMBL/GenBank/DDBJ whole genome shotgun (WGS) entry which is preliminary data.</text>
</comment>
<dbReference type="Proteomes" id="UP001501479">
    <property type="component" value="Unassembled WGS sequence"/>
</dbReference>
<reference evidence="4" key="1">
    <citation type="journal article" date="2019" name="Int. J. Syst. Evol. Microbiol.">
        <title>The Global Catalogue of Microorganisms (GCM) 10K type strain sequencing project: providing services to taxonomists for standard genome sequencing and annotation.</title>
        <authorList>
            <consortium name="The Broad Institute Genomics Platform"/>
            <consortium name="The Broad Institute Genome Sequencing Center for Infectious Disease"/>
            <person name="Wu L."/>
            <person name="Ma J."/>
        </authorList>
    </citation>
    <scope>NUCLEOTIDE SEQUENCE [LARGE SCALE GENOMIC DNA]</scope>
    <source>
        <strain evidence="4">JCM 17329</strain>
    </source>
</reference>
<dbReference type="InterPro" id="IPR027417">
    <property type="entry name" value="P-loop_NTPase"/>
</dbReference>
<keyword evidence="4" id="KW-1185">Reference proteome</keyword>
<evidence type="ECO:0000259" key="2">
    <source>
        <dbReference type="Pfam" id="PF20441"/>
    </source>
</evidence>
<organism evidence="3 4">
    <name type="scientific">Oceanisphaera sediminis</name>
    <dbReference type="NCBI Taxonomy" id="981381"/>
    <lineage>
        <taxon>Bacteria</taxon>
        <taxon>Pseudomonadati</taxon>
        <taxon>Pseudomonadota</taxon>
        <taxon>Gammaproteobacteria</taxon>
        <taxon>Aeromonadales</taxon>
        <taxon>Aeromonadaceae</taxon>
        <taxon>Oceanisphaera</taxon>
    </lineage>
</organism>
<name>A0ABP7EM83_9GAMM</name>
<protein>
    <submittedName>
        <fullName evidence="3">Terminase large subunit</fullName>
    </submittedName>
</protein>
<dbReference type="InterPro" id="IPR046462">
    <property type="entry name" value="TerL_nuclease"/>
</dbReference>
<gene>
    <name evidence="3" type="ORF">GCM10022421_32120</name>
</gene>
<dbReference type="EMBL" id="BAABDS010000046">
    <property type="protein sequence ID" value="GAA3721182.1"/>
    <property type="molecule type" value="Genomic_DNA"/>
</dbReference>
<dbReference type="Pfam" id="PF20441">
    <property type="entry name" value="TerL_nuclease"/>
    <property type="match status" value="1"/>
</dbReference>